<dbReference type="GO" id="GO:0005886">
    <property type="term" value="C:plasma membrane"/>
    <property type="evidence" value="ECO:0007669"/>
    <property type="project" value="UniProtKB-SubCell"/>
</dbReference>
<name>A0A4R8FN38_9RHOB</name>
<dbReference type="Proteomes" id="UP000295484">
    <property type="component" value="Unassembled WGS sequence"/>
</dbReference>
<evidence type="ECO:0000256" key="10">
    <source>
        <dbReference type="ARBA" id="ARBA00031484"/>
    </source>
</evidence>
<dbReference type="Pfam" id="PF13145">
    <property type="entry name" value="Rotamase_2"/>
    <property type="match status" value="1"/>
</dbReference>
<evidence type="ECO:0000256" key="13">
    <source>
        <dbReference type="ARBA" id="ARBA00042775"/>
    </source>
</evidence>
<keyword evidence="3" id="KW-1003">Cell membrane</keyword>
<evidence type="ECO:0000313" key="16">
    <source>
        <dbReference type="EMBL" id="TDX27689.1"/>
    </source>
</evidence>
<dbReference type="RefSeq" id="WP_134078214.1">
    <property type="nucleotide sequence ID" value="NZ_SOEB01000014.1"/>
</dbReference>
<evidence type="ECO:0000256" key="14">
    <source>
        <dbReference type="SAM" id="Phobius"/>
    </source>
</evidence>
<keyword evidence="4" id="KW-0997">Cell inner membrane</keyword>
<dbReference type="InterPro" id="IPR046357">
    <property type="entry name" value="PPIase_dom_sf"/>
</dbReference>
<comment type="similarity">
    <text evidence="11">Belongs to the PpiD chaperone family.</text>
</comment>
<evidence type="ECO:0000256" key="8">
    <source>
        <dbReference type="ARBA" id="ARBA00023186"/>
    </source>
</evidence>
<dbReference type="GO" id="GO:0003755">
    <property type="term" value="F:peptidyl-prolyl cis-trans isomerase activity"/>
    <property type="evidence" value="ECO:0007669"/>
    <property type="project" value="InterPro"/>
</dbReference>
<gene>
    <name evidence="16" type="ORF">EV657_11414</name>
</gene>
<accession>A0A4R8FN38</accession>
<keyword evidence="8" id="KW-0143">Chaperone</keyword>
<keyword evidence="16" id="KW-0413">Isomerase</keyword>
<reference evidence="16 17" key="1">
    <citation type="submission" date="2019-03" db="EMBL/GenBank/DDBJ databases">
        <title>Genomic Encyclopedia of Type Strains, Phase IV (KMG-IV): sequencing the most valuable type-strain genomes for metagenomic binning, comparative biology and taxonomic classification.</title>
        <authorList>
            <person name="Goeker M."/>
        </authorList>
    </citation>
    <scope>NUCLEOTIDE SEQUENCE [LARGE SCALE GENOMIC DNA]</scope>
    <source>
        <strain evidence="16 17">JA181</strain>
    </source>
</reference>
<dbReference type="InterPro" id="IPR000297">
    <property type="entry name" value="PPIase_PpiC"/>
</dbReference>
<dbReference type="Gene3D" id="3.10.50.40">
    <property type="match status" value="1"/>
</dbReference>
<evidence type="ECO:0000256" key="5">
    <source>
        <dbReference type="ARBA" id="ARBA00022692"/>
    </source>
</evidence>
<dbReference type="InterPro" id="IPR052029">
    <property type="entry name" value="PpiD_chaperone"/>
</dbReference>
<dbReference type="SUPFAM" id="SSF54534">
    <property type="entry name" value="FKBP-like"/>
    <property type="match status" value="1"/>
</dbReference>
<evidence type="ECO:0000256" key="7">
    <source>
        <dbReference type="ARBA" id="ARBA00023136"/>
    </source>
</evidence>
<evidence type="ECO:0000256" key="1">
    <source>
        <dbReference type="ARBA" id="ARBA00004382"/>
    </source>
</evidence>
<dbReference type="Pfam" id="PF13624">
    <property type="entry name" value="SurA_N_3"/>
    <property type="match status" value="1"/>
</dbReference>
<evidence type="ECO:0000256" key="11">
    <source>
        <dbReference type="ARBA" id="ARBA00038408"/>
    </source>
</evidence>
<comment type="subcellular location">
    <subcellularLocation>
        <location evidence="1">Cell inner membrane</location>
        <topology evidence="1">Single-pass type II membrane protein</topology>
        <orientation evidence="1">Periplasmic side</orientation>
    </subcellularLocation>
</comment>
<organism evidence="16 17">
    <name type="scientific">Rhodovulum visakhapatnamense</name>
    <dbReference type="NCBI Taxonomy" id="364297"/>
    <lineage>
        <taxon>Bacteria</taxon>
        <taxon>Pseudomonadati</taxon>
        <taxon>Pseudomonadota</taxon>
        <taxon>Alphaproteobacteria</taxon>
        <taxon>Rhodobacterales</taxon>
        <taxon>Paracoccaceae</taxon>
        <taxon>Rhodovulum</taxon>
    </lineage>
</organism>
<keyword evidence="6 14" id="KW-1133">Transmembrane helix</keyword>
<dbReference type="Gene3D" id="1.10.4030.10">
    <property type="entry name" value="Porin chaperone SurA, peptide-binding domain"/>
    <property type="match status" value="1"/>
</dbReference>
<feature type="transmembrane region" description="Helical" evidence="14">
    <location>
        <begin position="12"/>
        <end position="30"/>
    </location>
</feature>
<sequence>MSKSKGKQFSKTLVWLMLIFVVLGLGGFGVSNFGGRVEAIGSVGDTKISTDTYARALQRELRARAAATGGQTMSIAEAQSTGLVDAIRAQVISNAALDNEMARIGVSVGDDQVAREVMRIDAFKGPDGSFDREAYRYTLSQNGLTEAQFETSLRDEAARSLLQTAVVAGLNPPKTYVDTLYTFIAERRSVSLIHLTAEDLDAPVPDPTGDDLTAQYEATPAAYTAPMTRKITYAWLTPEMMADRIEPDEELLHQLYQEHIDEFVQPEKRLVERLVFADMTEAQAAWDKIASGEESFDDAVAARGLSIDDIDLGDVSEVQIGGAAGQAVFALTEPGLAGPVMSDLGPAIFRVNAILAKQEIPFEEARETLAPEAVHDRAVRMIADKMSDFDDLLAAGATLEDLARETDMELGEIDYTANSDQGIAAYQDFREAANAAVEGDFPEVKELDDGGIFALRLDGETPPTLRPLDAVRDQVAEDWRAAETARELAAKAEALKARVENGEDMAALGPEVTSESALSRGGLMPQPLSDALFALGAEGDTAVVPSGDEVWLIRLDAILPPDGNDPGAEALRQSIASQASQGIAQDLYSSFAQAVINAAGLSLDQAAINAVHAQFR</sequence>
<evidence type="ECO:0000256" key="9">
    <source>
        <dbReference type="ARBA" id="ARBA00030642"/>
    </source>
</evidence>
<keyword evidence="5 14" id="KW-0812">Transmembrane</keyword>
<dbReference type="PANTHER" id="PTHR47529:SF1">
    <property type="entry name" value="PERIPLASMIC CHAPERONE PPID"/>
    <property type="match status" value="1"/>
</dbReference>
<comment type="caution">
    <text evidence="16">The sequence shown here is derived from an EMBL/GenBank/DDBJ whole genome shotgun (WGS) entry which is preliminary data.</text>
</comment>
<proteinExistence type="inferred from homology"/>
<protein>
    <recommendedName>
        <fullName evidence="2">Parvulin-like PPIase</fullName>
    </recommendedName>
    <alternativeName>
        <fullName evidence="9">Peptidyl-prolyl cis-trans isomerase plp</fullName>
    </alternativeName>
    <alternativeName>
        <fullName evidence="12">Periplasmic chaperone PpiD</fullName>
    </alternativeName>
    <alternativeName>
        <fullName evidence="13">Periplasmic folding chaperone</fullName>
    </alternativeName>
    <alternativeName>
        <fullName evidence="10">Rotamase plp</fullName>
    </alternativeName>
</protein>
<evidence type="ECO:0000256" key="12">
    <source>
        <dbReference type="ARBA" id="ARBA00040743"/>
    </source>
</evidence>
<evidence type="ECO:0000256" key="3">
    <source>
        <dbReference type="ARBA" id="ARBA00022475"/>
    </source>
</evidence>
<feature type="domain" description="PpiC" evidence="15">
    <location>
        <begin position="247"/>
        <end position="367"/>
    </location>
</feature>
<evidence type="ECO:0000256" key="6">
    <source>
        <dbReference type="ARBA" id="ARBA00022989"/>
    </source>
</evidence>
<dbReference type="AlphaFoldDB" id="A0A4R8FN38"/>
<evidence type="ECO:0000256" key="2">
    <source>
        <dbReference type="ARBA" id="ARBA00018370"/>
    </source>
</evidence>
<evidence type="ECO:0000256" key="4">
    <source>
        <dbReference type="ARBA" id="ARBA00022519"/>
    </source>
</evidence>
<evidence type="ECO:0000259" key="15">
    <source>
        <dbReference type="Pfam" id="PF13145"/>
    </source>
</evidence>
<keyword evidence="7 14" id="KW-0472">Membrane</keyword>
<dbReference type="SUPFAM" id="SSF109998">
    <property type="entry name" value="Triger factor/SurA peptide-binding domain-like"/>
    <property type="match status" value="1"/>
</dbReference>
<evidence type="ECO:0000313" key="17">
    <source>
        <dbReference type="Proteomes" id="UP000295484"/>
    </source>
</evidence>
<dbReference type="PANTHER" id="PTHR47529">
    <property type="entry name" value="PEPTIDYL-PROLYL CIS-TRANS ISOMERASE D"/>
    <property type="match status" value="1"/>
</dbReference>
<dbReference type="EMBL" id="SOEB01000014">
    <property type="protein sequence ID" value="TDX27689.1"/>
    <property type="molecule type" value="Genomic_DNA"/>
</dbReference>
<dbReference type="InterPro" id="IPR027304">
    <property type="entry name" value="Trigger_fact/SurA_dom_sf"/>
</dbReference>